<feature type="chain" id="PRO_5036222011" description="Secreted protein" evidence="1">
    <location>
        <begin position="18"/>
        <end position="132"/>
    </location>
</feature>
<evidence type="ECO:0000313" key="4">
    <source>
        <dbReference type="Proteomes" id="UP000654075"/>
    </source>
</evidence>
<accession>A0A813GLZ9</accession>
<keyword evidence="1" id="KW-0732">Signal</keyword>
<feature type="signal peptide" evidence="1">
    <location>
        <begin position="1"/>
        <end position="17"/>
    </location>
</feature>
<proteinExistence type="predicted"/>
<sequence>MMSEAWLLLSTMSCLCASKSEELKGRRFDDVQQEWQKWLDDCPRPVGKLVCLTARIHRELCRLGPRFTLAVYFVRLKPPLAVDITAQTCLSIFLRQSPEVGWLVPKQVCQANRKREGTRPPLHRDLASPDAP</sequence>
<name>A0A813GLZ9_POLGL</name>
<dbReference type="EMBL" id="CAJNNV010029334">
    <property type="protein sequence ID" value="CAE8628050.1"/>
    <property type="molecule type" value="Genomic_DNA"/>
</dbReference>
<protein>
    <recommendedName>
        <fullName evidence="5">Secreted protein</fullName>
    </recommendedName>
</protein>
<dbReference type="AlphaFoldDB" id="A0A813GLZ9"/>
<reference evidence="2" key="1">
    <citation type="submission" date="2021-02" db="EMBL/GenBank/DDBJ databases">
        <authorList>
            <person name="Dougan E. K."/>
            <person name="Rhodes N."/>
            <person name="Thang M."/>
            <person name="Chan C."/>
        </authorList>
    </citation>
    <scope>NUCLEOTIDE SEQUENCE</scope>
</reference>
<evidence type="ECO:0000313" key="2">
    <source>
        <dbReference type="EMBL" id="CAE8628050.1"/>
    </source>
</evidence>
<evidence type="ECO:0000313" key="3">
    <source>
        <dbReference type="EMBL" id="CAE8633035.1"/>
    </source>
</evidence>
<evidence type="ECO:0000256" key="1">
    <source>
        <dbReference type="SAM" id="SignalP"/>
    </source>
</evidence>
<gene>
    <name evidence="2" type="ORF">PGLA1383_LOCUS44747</name>
    <name evidence="3" type="ORF">PGLA1383_LOCUS48949</name>
</gene>
<keyword evidence="4" id="KW-1185">Reference proteome</keyword>
<dbReference type="Proteomes" id="UP000654075">
    <property type="component" value="Unassembled WGS sequence"/>
</dbReference>
<organism evidence="2 4">
    <name type="scientific">Polarella glacialis</name>
    <name type="common">Dinoflagellate</name>
    <dbReference type="NCBI Taxonomy" id="89957"/>
    <lineage>
        <taxon>Eukaryota</taxon>
        <taxon>Sar</taxon>
        <taxon>Alveolata</taxon>
        <taxon>Dinophyceae</taxon>
        <taxon>Suessiales</taxon>
        <taxon>Suessiaceae</taxon>
        <taxon>Polarella</taxon>
    </lineage>
</organism>
<evidence type="ECO:0008006" key="5">
    <source>
        <dbReference type="Google" id="ProtNLM"/>
    </source>
</evidence>
<comment type="caution">
    <text evidence="2">The sequence shown here is derived from an EMBL/GenBank/DDBJ whole genome shotgun (WGS) entry which is preliminary data.</text>
</comment>
<dbReference type="EMBL" id="CAJNNV010030602">
    <property type="protein sequence ID" value="CAE8633035.1"/>
    <property type="molecule type" value="Genomic_DNA"/>
</dbReference>